<proteinExistence type="predicted"/>
<protein>
    <submittedName>
        <fullName evidence="1">Uncharacterized protein</fullName>
    </submittedName>
</protein>
<organism evidence="1 2">
    <name type="scientific">Caerostris extrusa</name>
    <name type="common">Bark spider</name>
    <name type="synonym">Caerostris bankana</name>
    <dbReference type="NCBI Taxonomy" id="172846"/>
    <lineage>
        <taxon>Eukaryota</taxon>
        <taxon>Metazoa</taxon>
        <taxon>Ecdysozoa</taxon>
        <taxon>Arthropoda</taxon>
        <taxon>Chelicerata</taxon>
        <taxon>Arachnida</taxon>
        <taxon>Araneae</taxon>
        <taxon>Araneomorphae</taxon>
        <taxon>Entelegynae</taxon>
        <taxon>Araneoidea</taxon>
        <taxon>Araneidae</taxon>
        <taxon>Caerostris</taxon>
    </lineage>
</organism>
<keyword evidence="2" id="KW-1185">Reference proteome</keyword>
<evidence type="ECO:0000313" key="2">
    <source>
        <dbReference type="Proteomes" id="UP001054945"/>
    </source>
</evidence>
<accession>A0AAV4XQI6</accession>
<sequence>MSRKHASSSGLLNHNLNLNFPENSRAKFANSFLFMCKNCLDCFSYQRIHRPGKLMGIHQFGSKCNLILMPFQNGMRKFAEYKYITIKFLYLDKLESFGSNEISSESWIVCSQLYKDL</sequence>
<dbReference type="Proteomes" id="UP001054945">
    <property type="component" value="Unassembled WGS sequence"/>
</dbReference>
<evidence type="ECO:0000313" key="1">
    <source>
        <dbReference type="EMBL" id="GIY97435.1"/>
    </source>
</evidence>
<gene>
    <name evidence="1" type="ORF">CEXT_491891</name>
</gene>
<comment type="caution">
    <text evidence="1">The sequence shown here is derived from an EMBL/GenBank/DDBJ whole genome shotgun (WGS) entry which is preliminary data.</text>
</comment>
<reference evidence="1 2" key="1">
    <citation type="submission" date="2021-06" db="EMBL/GenBank/DDBJ databases">
        <title>Caerostris extrusa draft genome.</title>
        <authorList>
            <person name="Kono N."/>
            <person name="Arakawa K."/>
        </authorList>
    </citation>
    <scope>NUCLEOTIDE SEQUENCE [LARGE SCALE GENOMIC DNA]</scope>
</reference>
<dbReference type="EMBL" id="BPLR01018157">
    <property type="protein sequence ID" value="GIY97435.1"/>
    <property type="molecule type" value="Genomic_DNA"/>
</dbReference>
<dbReference type="AlphaFoldDB" id="A0AAV4XQI6"/>
<name>A0AAV4XQI6_CAEEX</name>